<name>A0A803JJT1_XENTR</name>
<dbReference type="GO" id="GO:0005524">
    <property type="term" value="F:ATP binding"/>
    <property type="evidence" value="ECO:0007669"/>
    <property type="project" value="InterPro"/>
</dbReference>
<dbReference type="InParanoid" id="A0A803JJT1"/>
<dbReference type="PANTHER" id="PTHR48015:SF41">
    <property type="entry name" value="TRAF2 AND NCK-INTERACTING PROTEIN KINASE"/>
    <property type="match status" value="1"/>
</dbReference>
<dbReference type="FunFam" id="1.10.510.10:FF:000421">
    <property type="entry name" value="Serine/threonine-protein kinase PAK 6"/>
    <property type="match status" value="1"/>
</dbReference>
<dbReference type="AlphaFoldDB" id="A0A803JJT1"/>
<dbReference type="InterPro" id="IPR050285">
    <property type="entry name" value="STE20_Ser/Thr_kinase"/>
</dbReference>
<dbReference type="PROSITE" id="PS50011">
    <property type="entry name" value="PROTEIN_KINASE_DOM"/>
    <property type="match status" value="1"/>
</dbReference>
<reference evidence="2" key="1">
    <citation type="journal article" date="2010" name="Science">
        <title>The genome of the Western clawed frog Xenopus tropicalis.</title>
        <authorList>
            <person name="Hellsten U."/>
            <person name="Harland R.M."/>
            <person name="Gilchrist M.J."/>
            <person name="Hendrix D."/>
            <person name="Jurka J."/>
            <person name="Kapitonov V."/>
            <person name="Ovcharenko I."/>
            <person name="Putnam N.H."/>
            <person name="Shu S."/>
            <person name="Taher L."/>
            <person name="Blitz I.L."/>
            <person name="Blumberg B."/>
            <person name="Dichmann D.S."/>
            <person name="Dubchak I."/>
            <person name="Amaya E."/>
            <person name="Detter J.C."/>
            <person name="Fletcher R."/>
            <person name="Gerhard D.S."/>
            <person name="Goodstein D."/>
            <person name="Graves T."/>
            <person name="Grigoriev I.V."/>
            <person name="Grimwood J."/>
            <person name="Kawashima T."/>
            <person name="Lindquist E."/>
            <person name="Lucas S.M."/>
            <person name="Mead P.E."/>
            <person name="Mitros T."/>
            <person name="Ogino H."/>
            <person name="Ohta Y."/>
            <person name="Poliakov A.V."/>
            <person name="Pollet N."/>
            <person name="Robert J."/>
            <person name="Salamov A."/>
            <person name="Sater A.K."/>
            <person name="Schmutz J."/>
            <person name="Terry A."/>
            <person name="Vize P.D."/>
            <person name="Warren W.C."/>
            <person name="Wells D."/>
            <person name="Wills A."/>
            <person name="Wilson R.K."/>
            <person name="Zimmerman L.B."/>
            <person name="Zorn A.M."/>
            <person name="Grainger R."/>
            <person name="Grammer T."/>
            <person name="Khokha M.K."/>
            <person name="Richardson P.M."/>
            <person name="Rokhsar D.S."/>
        </authorList>
    </citation>
    <scope>NUCLEOTIDE SEQUENCE [LARGE SCALE GENOMIC DNA]</scope>
    <source>
        <strain evidence="2">Nigerian</strain>
    </source>
</reference>
<sequence length="325" mass="36866">MGRHHRLGKVAVKIGNISLDEESVCREVNFLRQFSGHKNVASFYGAYYQAPLSDTTSEKLEIVLEYCRGGSLYDLIKNTKGQSLKETWIGYVCREVLQALSNIHRHRAVHRDIKSPNIMLTKEGKVKLIDFGLCWDLDPQTGKCKESGGTAHWMAPEAIRWKGRKVEYDAKCDIWSLGITAIEMAEGATPYADQKYASDLIINNNSPQLKSNTWSQNVVSFLELCLKKEPSERWSADELLQHPFITKLPPTRTIRAEITEHLWALHNWRPKKGLKGAAHRAMKQLKGATHRAMKHLQRVCDICAHETSPEQKVAQQMALGGFPCF</sequence>
<accession>A0A803JJT1</accession>
<proteinExistence type="predicted"/>
<dbReference type="GO" id="GO:0004672">
    <property type="term" value="F:protein kinase activity"/>
    <property type="evidence" value="ECO:0007669"/>
    <property type="project" value="InterPro"/>
</dbReference>
<dbReference type="Ensembl" id="ENSXETT00000106903">
    <property type="protein sequence ID" value="ENSXETP00000108191"/>
    <property type="gene ID" value="ENSXETG00000043288"/>
</dbReference>
<evidence type="ECO:0000259" key="1">
    <source>
        <dbReference type="PROSITE" id="PS50011"/>
    </source>
</evidence>
<organism evidence="2">
    <name type="scientific">Xenopus tropicalis</name>
    <name type="common">Western clawed frog</name>
    <name type="synonym">Silurana tropicalis</name>
    <dbReference type="NCBI Taxonomy" id="8364"/>
    <lineage>
        <taxon>Eukaryota</taxon>
        <taxon>Metazoa</taxon>
        <taxon>Chordata</taxon>
        <taxon>Craniata</taxon>
        <taxon>Vertebrata</taxon>
        <taxon>Euteleostomi</taxon>
        <taxon>Amphibia</taxon>
        <taxon>Batrachia</taxon>
        <taxon>Anura</taxon>
        <taxon>Pipoidea</taxon>
        <taxon>Pipidae</taxon>
        <taxon>Xenopodinae</taxon>
        <taxon>Xenopus</taxon>
        <taxon>Silurana</taxon>
    </lineage>
</organism>
<dbReference type="Gene3D" id="3.30.200.20">
    <property type="entry name" value="Phosphorylase Kinase, domain 1"/>
    <property type="match status" value="1"/>
</dbReference>
<feature type="domain" description="Protein kinase" evidence="1">
    <location>
        <begin position="1"/>
        <end position="245"/>
    </location>
</feature>
<protein>
    <recommendedName>
        <fullName evidence="1">Protein kinase domain-containing protein</fullName>
    </recommendedName>
</protein>
<dbReference type="GeneTree" id="ENSGT00940000163015"/>
<dbReference type="InterPro" id="IPR011009">
    <property type="entry name" value="Kinase-like_dom_sf"/>
</dbReference>
<dbReference type="InterPro" id="IPR000719">
    <property type="entry name" value="Prot_kinase_dom"/>
</dbReference>
<dbReference type="Pfam" id="PF00069">
    <property type="entry name" value="Pkinase"/>
    <property type="match status" value="1"/>
</dbReference>
<reference evidence="2" key="2">
    <citation type="submission" date="2021-03" db="UniProtKB">
        <authorList>
            <consortium name="Ensembl"/>
        </authorList>
    </citation>
    <scope>IDENTIFICATION</scope>
</reference>
<evidence type="ECO:0000313" key="2">
    <source>
        <dbReference type="Ensembl" id="ENSXETP00000108191"/>
    </source>
</evidence>
<dbReference type="SMART" id="SM00220">
    <property type="entry name" value="S_TKc"/>
    <property type="match status" value="1"/>
</dbReference>
<dbReference type="PANTHER" id="PTHR48015">
    <property type="entry name" value="SERINE/THREONINE-PROTEIN KINASE TAO"/>
    <property type="match status" value="1"/>
</dbReference>
<dbReference type="SUPFAM" id="SSF56112">
    <property type="entry name" value="Protein kinase-like (PK-like)"/>
    <property type="match status" value="1"/>
</dbReference>
<dbReference type="Gene3D" id="1.10.510.10">
    <property type="entry name" value="Transferase(Phosphotransferase) domain 1"/>
    <property type="match status" value="1"/>
</dbReference>